<feature type="region of interest" description="Disordered" evidence="1">
    <location>
        <begin position="497"/>
        <end position="563"/>
    </location>
</feature>
<feature type="compositionally biased region" description="Acidic residues" evidence="1">
    <location>
        <begin position="308"/>
        <end position="319"/>
    </location>
</feature>
<feature type="region of interest" description="Disordered" evidence="1">
    <location>
        <begin position="582"/>
        <end position="728"/>
    </location>
</feature>
<feature type="compositionally biased region" description="Basic and acidic residues" evidence="1">
    <location>
        <begin position="187"/>
        <end position="200"/>
    </location>
</feature>
<feature type="compositionally biased region" description="Basic and acidic residues" evidence="1">
    <location>
        <begin position="89"/>
        <end position="119"/>
    </location>
</feature>
<comment type="caution">
    <text evidence="3">The sequence shown here is derived from an EMBL/GenBank/DDBJ whole genome shotgun (WGS) entry which is preliminary data.</text>
</comment>
<feature type="compositionally biased region" description="Low complexity" evidence="1">
    <location>
        <begin position="41"/>
        <end position="51"/>
    </location>
</feature>
<feature type="compositionally biased region" description="Basic and acidic residues" evidence="1">
    <location>
        <begin position="320"/>
        <end position="334"/>
    </location>
</feature>
<feature type="compositionally biased region" description="Polar residues" evidence="1">
    <location>
        <begin position="619"/>
        <end position="645"/>
    </location>
</feature>
<name>A0A5D3D317_CUCMM</name>
<dbReference type="Proteomes" id="UP000321393">
    <property type="component" value="Unassembled WGS sequence"/>
</dbReference>
<dbReference type="EMBL" id="SSTE01012362">
    <property type="protein sequence ID" value="KAA0049322.1"/>
    <property type="molecule type" value="Genomic_DNA"/>
</dbReference>
<evidence type="ECO:0000313" key="3">
    <source>
        <dbReference type="EMBL" id="TYK17236.1"/>
    </source>
</evidence>
<feature type="compositionally biased region" description="Basic and acidic residues" evidence="1">
    <location>
        <begin position="129"/>
        <end position="174"/>
    </location>
</feature>
<evidence type="ECO:0000313" key="2">
    <source>
        <dbReference type="EMBL" id="KAA0049322.1"/>
    </source>
</evidence>
<feature type="compositionally biased region" description="Polar residues" evidence="1">
    <location>
        <begin position="509"/>
        <end position="527"/>
    </location>
</feature>
<dbReference type="EMBL" id="SSTD01008130">
    <property type="protein sequence ID" value="TYK17236.1"/>
    <property type="molecule type" value="Genomic_DNA"/>
</dbReference>
<feature type="compositionally biased region" description="Basic and acidic residues" evidence="1">
    <location>
        <begin position="598"/>
        <end position="608"/>
    </location>
</feature>
<feature type="compositionally biased region" description="Basic and acidic residues" evidence="1">
    <location>
        <begin position="361"/>
        <end position="373"/>
    </location>
</feature>
<evidence type="ECO:0000313" key="5">
    <source>
        <dbReference type="Proteomes" id="UP000321947"/>
    </source>
</evidence>
<sequence>MQQEGAFNPEIAAPVMSSLDLSTTYQAVKYHHHHHNGFVELNMGNEMGNNNTSEFREEEKEKAEGPELFLLEGGKNEGEADEVAGFSQKEARPSSGEADKVNGDHHVSEKEEEKNKVFDIEEFQVVSENLHDQTIEDNVVEVKSKENKEMECDSEENRSDKQASSQKEEEEKRGSNLNTTVLSLNEPKLEKTEEKCKDALESSSKNTCHSADCAVPDSEENTNMNQVIDTDRDTNKENDGEKGKGSVINMITHASEDEKSETTSDVNVDQVIDNDGDTDKENDGERGRGSSFNTTTHAPKDPKSEINSDFDSDQVIDTDVDAHKENDEERRKGSNFEMTNSSENPKSEKTSNLDSNQVVRTDWDADKENDEGRGNSSNFDMLIDASKDPNSENSSNLRCSQHESPETNAESLTGSSDDGGTDMEKKKGDLVEPRQCHGYTAPAAKNVDTKDKGTVTDVICHNTSGSLAEECLVIESPNSSVQVPEVEDKVEFQLREERLGTETVDEDNIPTQSKISNEVQEEFNTTESHSEKNAEEAEVSPEFVAENKNEAPVEDCEDSDGEYLEISEQGMDILNLSIGDCKHKNEEMGETTEVSTNNEHEAKRREPDESPFEPILGFQPQTQQKETTIVFQTAESTDESISAPRQETDTETEKSKSNPSDSLSYTQTASSTPTETKPTTNPIDEQSLATLPFSTFGGEDQDSPGRTSNESISENSIGQIEMRKSPSFNIDIQIEGKTGETEKTPLLYQIKTIEDLSNLQEISFPNPMEKRVLKLGRSDSEKSRPSFPGFVKEKEESGMEFKAIDQNNFVNEKKVAKNLPPPSPIRKGKRRTKSLIFGTCICCATAIN</sequence>
<feature type="compositionally biased region" description="Basic and acidic residues" evidence="1">
    <location>
        <begin position="54"/>
        <end position="65"/>
    </location>
</feature>
<evidence type="ECO:0000256" key="1">
    <source>
        <dbReference type="SAM" id="MobiDB-lite"/>
    </source>
</evidence>
<feature type="compositionally biased region" description="Basic and acidic residues" evidence="1">
    <location>
        <begin position="277"/>
        <end position="288"/>
    </location>
</feature>
<organism evidence="3 5">
    <name type="scientific">Cucumis melo var. makuwa</name>
    <name type="common">Oriental melon</name>
    <dbReference type="NCBI Taxonomy" id="1194695"/>
    <lineage>
        <taxon>Eukaryota</taxon>
        <taxon>Viridiplantae</taxon>
        <taxon>Streptophyta</taxon>
        <taxon>Embryophyta</taxon>
        <taxon>Tracheophyta</taxon>
        <taxon>Spermatophyta</taxon>
        <taxon>Magnoliopsida</taxon>
        <taxon>eudicotyledons</taxon>
        <taxon>Gunneridae</taxon>
        <taxon>Pentapetalae</taxon>
        <taxon>rosids</taxon>
        <taxon>fabids</taxon>
        <taxon>Cucurbitales</taxon>
        <taxon>Cucurbitaceae</taxon>
        <taxon>Benincaseae</taxon>
        <taxon>Cucumis</taxon>
    </lineage>
</organism>
<feature type="compositionally biased region" description="Acidic residues" evidence="1">
    <location>
        <begin position="552"/>
        <end position="563"/>
    </location>
</feature>
<feature type="compositionally biased region" description="Basic and acidic residues" evidence="1">
    <location>
        <begin position="229"/>
        <end position="244"/>
    </location>
</feature>
<feature type="compositionally biased region" description="Basic and acidic residues" evidence="1">
    <location>
        <begin position="646"/>
        <end position="656"/>
    </location>
</feature>
<feature type="region of interest" description="Disordered" evidence="1">
    <location>
        <begin position="775"/>
        <end position="795"/>
    </location>
</feature>
<reference evidence="4 5" key="1">
    <citation type="submission" date="2019-08" db="EMBL/GenBank/DDBJ databases">
        <title>Draft genome sequences of two oriental melons (Cucumis melo L. var makuwa).</title>
        <authorList>
            <person name="Kwon S.-Y."/>
        </authorList>
    </citation>
    <scope>NUCLEOTIDE SEQUENCE [LARGE SCALE GENOMIC DNA]</scope>
    <source>
        <strain evidence="5">cv. Chang Bougi</strain>
        <strain evidence="4">cv. SW 3</strain>
        <tissue evidence="3">Leaf</tissue>
    </source>
</reference>
<feature type="compositionally biased region" description="Basic and acidic residues" evidence="1">
    <location>
        <begin position="422"/>
        <end position="435"/>
    </location>
</feature>
<feature type="compositionally biased region" description="Polar residues" evidence="1">
    <location>
        <begin position="657"/>
        <end position="693"/>
    </location>
</feature>
<dbReference type="Proteomes" id="UP000321947">
    <property type="component" value="Unassembled WGS sequence"/>
</dbReference>
<accession>A0A5D3D317</accession>
<proteinExistence type="predicted"/>
<feature type="compositionally biased region" description="Basic and acidic residues" evidence="1">
    <location>
        <begin position="775"/>
        <end position="784"/>
    </location>
</feature>
<gene>
    <name evidence="3" type="ORF">E5676_scaffold434G00870</name>
    <name evidence="2" type="ORF">E6C27_scaffold171G005640</name>
</gene>
<dbReference type="OrthoDB" id="1681423at2759"/>
<dbReference type="AlphaFoldDB" id="A0A5D3D317"/>
<protein>
    <submittedName>
        <fullName evidence="3">Serine-aspartate repeat-containing protein F isoform X1</fullName>
    </submittedName>
</protein>
<evidence type="ECO:0000313" key="4">
    <source>
        <dbReference type="Proteomes" id="UP000321393"/>
    </source>
</evidence>
<feature type="compositionally biased region" description="Polar residues" evidence="1">
    <location>
        <begin position="704"/>
        <end position="718"/>
    </location>
</feature>
<feature type="region of interest" description="Disordered" evidence="1">
    <location>
        <begin position="41"/>
        <end position="436"/>
    </location>
</feature>
<feature type="compositionally biased region" description="Polar residues" evidence="1">
    <location>
        <begin position="406"/>
        <end position="418"/>
    </location>
</feature>